<organism evidence="1 2">
    <name type="scientific">Mesorhizobium tianshanense</name>
    <dbReference type="NCBI Taxonomy" id="39844"/>
    <lineage>
        <taxon>Bacteria</taxon>
        <taxon>Pseudomonadati</taxon>
        <taxon>Pseudomonadota</taxon>
        <taxon>Alphaproteobacteria</taxon>
        <taxon>Hyphomicrobiales</taxon>
        <taxon>Phyllobacteriaceae</taxon>
        <taxon>Mesorhizobium</taxon>
    </lineage>
</organism>
<name>A0A562MSI3_9HYPH</name>
<dbReference type="Proteomes" id="UP000317122">
    <property type="component" value="Unassembled WGS sequence"/>
</dbReference>
<proteinExistence type="predicted"/>
<protein>
    <submittedName>
        <fullName evidence="1">Uncharacterized protein</fullName>
    </submittedName>
</protein>
<dbReference type="EMBL" id="VLKT01000063">
    <property type="protein sequence ID" value="TWI22836.1"/>
    <property type="molecule type" value="Genomic_DNA"/>
</dbReference>
<accession>A0A562MSI3</accession>
<dbReference type="AlphaFoldDB" id="A0A562MSI3"/>
<evidence type="ECO:0000313" key="1">
    <source>
        <dbReference type="EMBL" id="TWI22836.1"/>
    </source>
</evidence>
<comment type="caution">
    <text evidence="1">The sequence shown here is derived from an EMBL/GenBank/DDBJ whole genome shotgun (WGS) entry which is preliminary data.</text>
</comment>
<keyword evidence="2" id="KW-1185">Reference proteome</keyword>
<gene>
    <name evidence="1" type="ORF">IQ26_06579</name>
</gene>
<evidence type="ECO:0000313" key="2">
    <source>
        <dbReference type="Proteomes" id="UP000317122"/>
    </source>
</evidence>
<sequence>MSLRYVNSFASARTLYFANVNAHAGDVADQSWLDGKSVNTWPVDTALGPDFARWLARKTPSRNDIWHLDELVVSIVGDRHWQWTAVYQNGNMLEEIVQVRRNARVRTHNQ</sequence>
<reference evidence="1 2" key="1">
    <citation type="journal article" date="2015" name="Stand. Genomic Sci.">
        <title>Genomic Encyclopedia of Bacterial and Archaeal Type Strains, Phase III: the genomes of soil and plant-associated and newly described type strains.</title>
        <authorList>
            <person name="Whitman W.B."/>
            <person name="Woyke T."/>
            <person name="Klenk H.P."/>
            <person name="Zhou Y."/>
            <person name="Lilburn T.G."/>
            <person name="Beck B.J."/>
            <person name="De Vos P."/>
            <person name="Vandamme P."/>
            <person name="Eisen J.A."/>
            <person name="Garrity G."/>
            <person name="Hugenholtz P."/>
            <person name="Kyrpides N.C."/>
        </authorList>
    </citation>
    <scope>NUCLEOTIDE SEQUENCE [LARGE SCALE GENOMIC DNA]</scope>
    <source>
        <strain evidence="1 2">CGMCC 1.2546</strain>
    </source>
</reference>